<reference evidence="1" key="2">
    <citation type="submission" date="2025-09" db="UniProtKB">
        <authorList>
            <consortium name="Ensembl"/>
        </authorList>
    </citation>
    <scope>IDENTIFICATION</scope>
</reference>
<keyword evidence="2" id="KW-1185">Reference proteome</keyword>
<dbReference type="AlphaFoldDB" id="A0A3B4APL1"/>
<organism evidence="1 2">
    <name type="scientific">Periophthalmus magnuspinnatus</name>
    <dbReference type="NCBI Taxonomy" id="409849"/>
    <lineage>
        <taxon>Eukaryota</taxon>
        <taxon>Metazoa</taxon>
        <taxon>Chordata</taxon>
        <taxon>Craniata</taxon>
        <taxon>Vertebrata</taxon>
        <taxon>Euteleostomi</taxon>
        <taxon>Actinopterygii</taxon>
        <taxon>Neopterygii</taxon>
        <taxon>Teleostei</taxon>
        <taxon>Neoteleostei</taxon>
        <taxon>Acanthomorphata</taxon>
        <taxon>Gobiaria</taxon>
        <taxon>Gobiiformes</taxon>
        <taxon>Gobioidei</taxon>
        <taxon>Gobiidae</taxon>
        <taxon>Oxudercinae</taxon>
        <taxon>Periophthalmus</taxon>
    </lineage>
</organism>
<evidence type="ECO:0008006" key="3">
    <source>
        <dbReference type="Google" id="ProtNLM"/>
    </source>
</evidence>
<name>A0A3B4APL1_9GOBI</name>
<accession>A0A3B4APL1</accession>
<evidence type="ECO:0000313" key="2">
    <source>
        <dbReference type="Proteomes" id="UP000261520"/>
    </source>
</evidence>
<dbReference type="Ensembl" id="ENSPMGT00000019777.1">
    <property type="protein sequence ID" value="ENSPMGP00000018539.1"/>
    <property type="gene ID" value="ENSPMGG00000015123.1"/>
</dbReference>
<protein>
    <recommendedName>
        <fullName evidence="3">THAP-type domain-containing protein</fullName>
    </recommendedName>
</protein>
<sequence length="139" mass="16128">MVHLFCDRISFYRLPADPEQQAKWVSAIKRDSWKPAVKHTLLCYIFYLPSGKKCDNLLSPAYVLSIFVFVPTSEKRKQRKIWKGLRDNCKSQREEERIILKSVAEARSTFCATQPPCRRKLISAACICTILRIFITQSS</sequence>
<proteinExistence type="predicted"/>
<evidence type="ECO:0000313" key="1">
    <source>
        <dbReference type="Ensembl" id="ENSPMGP00000018539.1"/>
    </source>
</evidence>
<reference evidence="1" key="1">
    <citation type="submission" date="2025-08" db="UniProtKB">
        <authorList>
            <consortium name="Ensembl"/>
        </authorList>
    </citation>
    <scope>IDENTIFICATION</scope>
</reference>
<dbReference type="Proteomes" id="UP000261520">
    <property type="component" value="Unplaced"/>
</dbReference>